<keyword evidence="5" id="KW-0808">Transferase</keyword>
<evidence type="ECO:0000259" key="14">
    <source>
        <dbReference type="PROSITE" id="PS50885"/>
    </source>
</evidence>
<evidence type="ECO:0000259" key="13">
    <source>
        <dbReference type="PROSITE" id="PS50109"/>
    </source>
</evidence>
<proteinExistence type="predicted"/>
<evidence type="ECO:0000256" key="2">
    <source>
        <dbReference type="ARBA" id="ARBA00004236"/>
    </source>
</evidence>
<dbReference type="InterPro" id="IPR003660">
    <property type="entry name" value="HAMP_dom"/>
</dbReference>
<dbReference type="PANTHER" id="PTHR45436">
    <property type="entry name" value="SENSOR HISTIDINE KINASE YKOH"/>
    <property type="match status" value="1"/>
</dbReference>
<dbReference type="CDD" id="cd00075">
    <property type="entry name" value="HATPase"/>
    <property type="match status" value="1"/>
</dbReference>
<evidence type="ECO:0000256" key="4">
    <source>
        <dbReference type="ARBA" id="ARBA00022553"/>
    </source>
</evidence>
<name>A0ABP9PG53_9ACTN</name>
<evidence type="ECO:0000256" key="12">
    <source>
        <dbReference type="SAM" id="Phobius"/>
    </source>
</evidence>
<evidence type="ECO:0000256" key="8">
    <source>
        <dbReference type="ARBA" id="ARBA00022989"/>
    </source>
</evidence>
<dbReference type="SMART" id="SM00387">
    <property type="entry name" value="HATPase_c"/>
    <property type="match status" value="1"/>
</dbReference>
<evidence type="ECO:0000256" key="11">
    <source>
        <dbReference type="SAM" id="MobiDB-lite"/>
    </source>
</evidence>
<feature type="transmembrane region" description="Helical" evidence="12">
    <location>
        <begin position="176"/>
        <end position="199"/>
    </location>
</feature>
<dbReference type="PANTHER" id="PTHR45436:SF5">
    <property type="entry name" value="SENSOR HISTIDINE KINASE TRCS"/>
    <property type="match status" value="1"/>
</dbReference>
<dbReference type="Gene3D" id="1.10.287.130">
    <property type="match status" value="1"/>
</dbReference>
<dbReference type="SMART" id="SM00388">
    <property type="entry name" value="HisKA"/>
    <property type="match status" value="1"/>
</dbReference>
<dbReference type="InterPro" id="IPR036097">
    <property type="entry name" value="HisK_dim/P_sf"/>
</dbReference>
<keyword evidence="8 12" id="KW-1133">Transmembrane helix</keyword>
<evidence type="ECO:0000256" key="9">
    <source>
        <dbReference type="ARBA" id="ARBA00023012"/>
    </source>
</evidence>
<evidence type="ECO:0000256" key="3">
    <source>
        <dbReference type="ARBA" id="ARBA00012438"/>
    </source>
</evidence>
<dbReference type="InterPro" id="IPR036890">
    <property type="entry name" value="HATPase_C_sf"/>
</dbReference>
<keyword evidence="7 15" id="KW-0418">Kinase</keyword>
<dbReference type="SUPFAM" id="SSF55874">
    <property type="entry name" value="ATPase domain of HSP90 chaperone/DNA topoisomerase II/histidine kinase"/>
    <property type="match status" value="1"/>
</dbReference>
<feature type="transmembrane region" description="Helical" evidence="12">
    <location>
        <begin position="12"/>
        <end position="39"/>
    </location>
</feature>
<dbReference type="EC" id="2.7.13.3" evidence="3"/>
<sequence length="488" mass="51375">MRRPRLHAPSGLTARLVVTVVALVVVVSVVIGAVTAVALRASLLDRLDGDVSAALDRAQGGPRGLPFPPPGQFAPGDADGRGEPDDVRGQGVGTLTAFFYDDFQPGVGDVLVDDGDGPAERRELGDDVLDRLSEVPSDGEPHTVDLAGLGSYRVVREDDVAVGLPTGDVSGTVRTLVLVELGLVLAGGLAAAAGGLLLVRRQLRPLREVAGTAHRVAALPLDAGEIGVTERVPERLTDERTEVGQVGAALNTLLAHVETSLDARHASEQRVRQFVADASHELRTPLTTIAGYTELARRRPDDAAAASTALAKVSDESARMTALVEDLLLLARLDSGRPLERRPVDLTRLLLEAVSDARVVAPDHHWRLELPEEAVEVTGDEQRLHQVVTNLLTNARKHTPPGTTVTVTARAGGFSVHDDGPGFPTELVPHAFERFARGDAARERTGGVGLGLALVEAIVTAHGGTVTLTSRPGATRFDVSLGRPVGHV</sequence>
<keyword evidence="6 12" id="KW-0812">Transmembrane</keyword>
<dbReference type="InterPro" id="IPR050428">
    <property type="entry name" value="TCS_sensor_his_kinase"/>
</dbReference>
<dbReference type="Pfam" id="PF02518">
    <property type="entry name" value="HATPase_c"/>
    <property type="match status" value="1"/>
</dbReference>
<dbReference type="PROSITE" id="PS50109">
    <property type="entry name" value="HIS_KIN"/>
    <property type="match status" value="1"/>
</dbReference>
<dbReference type="Gene3D" id="6.10.340.10">
    <property type="match status" value="1"/>
</dbReference>
<comment type="catalytic activity">
    <reaction evidence="1">
        <text>ATP + protein L-histidine = ADP + protein N-phospho-L-histidine.</text>
        <dbReference type="EC" id="2.7.13.3"/>
    </reaction>
</comment>
<dbReference type="InterPro" id="IPR003594">
    <property type="entry name" value="HATPase_dom"/>
</dbReference>
<keyword evidence="4" id="KW-0597">Phosphoprotein</keyword>
<reference evidence="16" key="1">
    <citation type="journal article" date="2019" name="Int. J. Syst. Evol. Microbiol.">
        <title>The Global Catalogue of Microorganisms (GCM) 10K type strain sequencing project: providing services to taxonomists for standard genome sequencing and annotation.</title>
        <authorList>
            <consortium name="The Broad Institute Genomics Platform"/>
            <consortium name="The Broad Institute Genome Sequencing Center for Infectious Disease"/>
            <person name="Wu L."/>
            <person name="Ma J."/>
        </authorList>
    </citation>
    <scope>NUCLEOTIDE SEQUENCE [LARGE SCALE GENOMIC DNA]</scope>
    <source>
        <strain evidence="16">JCM 18459</strain>
    </source>
</reference>
<dbReference type="Gene3D" id="3.30.565.10">
    <property type="entry name" value="Histidine kinase-like ATPase, C-terminal domain"/>
    <property type="match status" value="1"/>
</dbReference>
<dbReference type="InterPro" id="IPR005467">
    <property type="entry name" value="His_kinase_dom"/>
</dbReference>
<evidence type="ECO:0000256" key="10">
    <source>
        <dbReference type="ARBA" id="ARBA00023136"/>
    </source>
</evidence>
<comment type="subcellular location">
    <subcellularLocation>
        <location evidence="2">Cell membrane</location>
    </subcellularLocation>
</comment>
<organism evidence="15 16">
    <name type="scientific">Nocardioides marinquilinus</name>
    <dbReference type="NCBI Taxonomy" id="1210400"/>
    <lineage>
        <taxon>Bacteria</taxon>
        <taxon>Bacillati</taxon>
        <taxon>Actinomycetota</taxon>
        <taxon>Actinomycetes</taxon>
        <taxon>Propionibacteriales</taxon>
        <taxon>Nocardioidaceae</taxon>
        <taxon>Nocardioides</taxon>
    </lineage>
</organism>
<feature type="compositionally biased region" description="Basic and acidic residues" evidence="11">
    <location>
        <begin position="78"/>
        <end position="87"/>
    </location>
</feature>
<feature type="domain" description="HAMP" evidence="14">
    <location>
        <begin position="200"/>
        <end position="262"/>
    </location>
</feature>
<dbReference type="SMART" id="SM00304">
    <property type="entry name" value="HAMP"/>
    <property type="match status" value="1"/>
</dbReference>
<dbReference type="InterPro" id="IPR003661">
    <property type="entry name" value="HisK_dim/P_dom"/>
</dbReference>
<feature type="domain" description="Histidine kinase" evidence="13">
    <location>
        <begin position="277"/>
        <end position="485"/>
    </location>
</feature>
<dbReference type="InterPro" id="IPR004358">
    <property type="entry name" value="Sig_transdc_His_kin-like_C"/>
</dbReference>
<gene>
    <name evidence="15" type="ORF">GCM10023340_16360</name>
</gene>
<evidence type="ECO:0000313" key="15">
    <source>
        <dbReference type="EMBL" id="GAA5146046.1"/>
    </source>
</evidence>
<keyword evidence="10 12" id="KW-0472">Membrane</keyword>
<keyword evidence="9" id="KW-0902">Two-component regulatory system</keyword>
<evidence type="ECO:0000313" key="16">
    <source>
        <dbReference type="Proteomes" id="UP001500221"/>
    </source>
</evidence>
<evidence type="ECO:0000256" key="7">
    <source>
        <dbReference type="ARBA" id="ARBA00022777"/>
    </source>
</evidence>
<dbReference type="RefSeq" id="WP_345456763.1">
    <property type="nucleotide sequence ID" value="NZ_BAABKG010000002.1"/>
</dbReference>
<feature type="region of interest" description="Disordered" evidence="11">
    <location>
        <begin position="55"/>
        <end position="87"/>
    </location>
</feature>
<keyword evidence="16" id="KW-1185">Reference proteome</keyword>
<dbReference type="PRINTS" id="PR00344">
    <property type="entry name" value="BCTRLSENSOR"/>
</dbReference>
<evidence type="ECO:0000256" key="6">
    <source>
        <dbReference type="ARBA" id="ARBA00022692"/>
    </source>
</evidence>
<evidence type="ECO:0000256" key="1">
    <source>
        <dbReference type="ARBA" id="ARBA00000085"/>
    </source>
</evidence>
<comment type="caution">
    <text evidence="15">The sequence shown here is derived from an EMBL/GenBank/DDBJ whole genome shotgun (WGS) entry which is preliminary data.</text>
</comment>
<dbReference type="CDD" id="cd00082">
    <property type="entry name" value="HisKA"/>
    <property type="match status" value="1"/>
</dbReference>
<dbReference type="SUPFAM" id="SSF47384">
    <property type="entry name" value="Homodimeric domain of signal transducing histidine kinase"/>
    <property type="match status" value="1"/>
</dbReference>
<protein>
    <recommendedName>
        <fullName evidence="3">histidine kinase</fullName>
        <ecNumber evidence="3">2.7.13.3</ecNumber>
    </recommendedName>
</protein>
<dbReference type="Proteomes" id="UP001500221">
    <property type="component" value="Unassembled WGS sequence"/>
</dbReference>
<dbReference type="GO" id="GO:0016301">
    <property type="term" value="F:kinase activity"/>
    <property type="evidence" value="ECO:0007669"/>
    <property type="project" value="UniProtKB-KW"/>
</dbReference>
<dbReference type="Pfam" id="PF00512">
    <property type="entry name" value="HisKA"/>
    <property type="match status" value="1"/>
</dbReference>
<evidence type="ECO:0000256" key="5">
    <source>
        <dbReference type="ARBA" id="ARBA00022679"/>
    </source>
</evidence>
<dbReference type="EMBL" id="BAABKG010000002">
    <property type="protein sequence ID" value="GAA5146046.1"/>
    <property type="molecule type" value="Genomic_DNA"/>
</dbReference>
<dbReference type="CDD" id="cd06225">
    <property type="entry name" value="HAMP"/>
    <property type="match status" value="1"/>
</dbReference>
<dbReference type="PROSITE" id="PS50885">
    <property type="entry name" value="HAMP"/>
    <property type="match status" value="1"/>
</dbReference>
<accession>A0ABP9PG53</accession>